<protein>
    <submittedName>
        <fullName evidence="9">Peptidase S8</fullName>
    </submittedName>
</protein>
<reference evidence="10" key="1">
    <citation type="journal article" date="2020" name="Int. J. Syst. Evol. Microbiol.">
        <title>Alteromonas alba sp. nov., a marine bacterium isolated from the seawater of the West Pacific Ocean.</title>
        <authorList>
            <person name="Sun C."/>
            <person name="Wu Y.-H."/>
            <person name="Xamxidin M."/>
            <person name="Cheng H."/>
            <person name="Xu X.-W."/>
        </authorList>
    </citation>
    <scope>NUCLEOTIDE SEQUENCE [LARGE SCALE GENOMIC DNA]</scope>
    <source>
        <strain evidence="10">9a2</strain>
    </source>
</reference>
<evidence type="ECO:0000256" key="4">
    <source>
        <dbReference type="ARBA" id="ARBA00022825"/>
    </source>
</evidence>
<dbReference type="PANTHER" id="PTHR43806:SF11">
    <property type="entry name" value="CEREVISIN-RELATED"/>
    <property type="match status" value="1"/>
</dbReference>
<dbReference type="InterPro" id="IPR050131">
    <property type="entry name" value="Peptidase_S8_subtilisin-like"/>
</dbReference>
<name>A0ABX5CJ27_9ALTE</name>
<evidence type="ECO:0000256" key="2">
    <source>
        <dbReference type="ARBA" id="ARBA00022670"/>
    </source>
</evidence>
<evidence type="ECO:0000256" key="1">
    <source>
        <dbReference type="ARBA" id="ARBA00011073"/>
    </source>
</evidence>
<proteinExistence type="inferred from homology"/>
<dbReference type="PROSITE" id="PS00138">
    <property type="entry name" value="SUBTILASE_SER"/>
    <property type="match status" value="1"/>
</dbReference>
<keyword evidence="4 5" id="KW-0720">Serine protease</keyword>
<dbReference type="PROSITE" id="PS51892">
    <property type="entry name" value="SUBTILASE"/>
    <property type="match status" value="1"/>
</dbReference>
<comment type="caution">
    <text evidence="9">The sequence shown here is derived from an EMBL/GenBank/DDBJ whole genome shotgun (WGS) entry which is preliminary data.</text>
</comment>
<feature type="domain" description="Peptidase S8/S53" evidence="8">
    <location>
        <begin position="214"/>
        <end position="449"/>
    </location>
</feature>
<sequence length="479" mass="51490">MKYTFFVGIVGLFAASISHAQLAGTLNQVVPPVRPIIDRAPSELKSIRDEARRKVKTSVEGARDLSTLTSGVVSNVPAPQFIAPKATTILSASGQKVIKEVSVENGFLAVEKEWLFIGEEADKAYFNGTNMEIQEAQFLPALSQWLYKVKVTGDEDDVSYIRNTLPKNLQSQLGRNHIYLSQSEVATNASKPETKHKSKAPSQKFESCSTPLRIGMVDTHVVPTHPMLSHITLRQASFIVAPSHGSKQSQNSNTSSKGDGNGKDTRQPISQENTVAFSSDHGTAVASLIAASLPDSSQVFNASVFYSRNSVSQGATLMSLIEGLNYLASQQVDAINMSLAGPDNPILARVIQQLDTNGIQVIAAVGNEGPASLPLYPAAYPETLGITAVDKSHAIYRWANQGDYVDFAAFGVSVDAAHPNGKTVRQTGTSMASPRATALYACFFRTEQQRHAALLKMQKIALDAGSPGRDKVFGFGVLP</sequence>
<dbReference type="Proteomes" id="UP000239539">
    <property type="component" value="Unassembled WGS sequence"/>
</dbReference>
<evidence type="ECO:0000256" key="7">
    <source>
        <dbReference type="SAM" id="SignalP"/>
    </source>
</evidence>
<feature type="active site" description="Charge relay system" evidence="5">
    <location>
        <position position="281"/>
    </location>
</feature>
<dbReference type="CDD" id="cd05561">
    <property type="entry name" value="Peptidases_S8_4"/>
    <property type="match status" value="1"/>
</dbReference>
<organism evidence="9 10">
    <name type="scientific">Alteromonas gracilis</name>
    <dbReference type="NCBI Taxonomy" id="1479524"/>
    <lineage>
        <taxon>Bacteria</taxon>
        <taxon>Pseudomonadati</taxon>
        <taxon>Pseudomonadota</taxon>
        <taxon>Gammaproteobacteria</taxon>
        <taxon>Alteromonadales</taxon>
        <taxon>Alteromonadaceae</taxon>
        <taxon>Alteromonas/Salinimonas group</taxon>
        <taxon>Alteromonas</taxon>
    </lineage>
</organism>
<evidence type="ECO:0000313" key="9">
    <source>
        <dbReference type="EMBL" id="PRO67568.1"/>
    </source>
</evidence>
<keyword evidence="10" id="KW-1185">Reference proteome</keyword>
<dbReference type="InterPro" id="IPR036852">
    <property type="entry name" value="Peptidase_S8/S53_dom_sf"/>
</dbReference>
<dbReference type="PANTHER" id="PTHR43806">
    <property type="entry name" value="PEPTIDASE S8"/>
    <property type="match status" value="1"/>
</dbReference>
<dbReference type="InterPro" id="IPR023828">
    <property type="entry name" value="Peptidase_S8_Ser-AS"/>
</dbReference>
<dbReference type="Gene3D" id="3.40.50.200">
    <property type="entry name" value="Peptidase S8/S53 domain"/>
    <property type="match status" value="1"/>
</dbReference>
<dbReference type="InterPro" id="IPR015500">
    <property type="entry name" value="Peptidase_S8_subtilisin-rel"/>
</dbReference>
<keyword evidence="7" id="KW-0732">Signal</keyword>
<evidence type="ECO:0000256" key="5">
    <source>
        <dbReference type="PROSITE-ProRule" id="PRU01240"/>
    </source>
</evidence>
<dbReference type="RefSeq" id="WP_105932586.1">
    <property type="nucleotide sequence ID" value="NZ_PVNO01000031.1"/>
</dbReference>
<feature type="active site" description="Charge relay system" evidence="5">
    <location>
        <position position="430"/>
    </location>
</feature>
<dbReference type="Pfam" id="PF00082">
    <property type="entry name" value="Peptidase_S8"/>
    <property type="match status" value="1"/>
</dbReference>
<evidence type="ECO:0000313" key="10">
    <source>
        <dbReference type="Proteomes" id="UP000239539"/>
    </source>
</evidence>
<feature type="compositionally biased region" description="Low complexity" evidence="6">
    <location>
        <begin position="245"/>
        <end position="258"/>
    </location>
</feature>
<feature type="region of interest" description="Disordered" evidence="6">
    <location>
        <begin position="185"/>
        <end position="206"/>
    </location>
</feature>
<keyword evidence="2 5" id="KW-0645">Protease</keyword>
<gene>
    <name evidence="9" type="ORF">C6Y39_17950</name>
</gene>
<feature type="active site" description="Charge relay system" evidence="5">
    <location>
        <position position="218"/>
    </location>
</feature>
<evidence type="ECO:0000256" key="6">
    <source>
        <dbReference type="SAM" id="MobiDB-lite"/>
    </source>
</evidence>
<dbReference type="PRINTS" id="PR00723">
    <property type="entry name" value="SUBTILISIN"/>
</dbReference>
<comment type="similarity">
    <text evidence="1 5">Belongs to the peptidase S8 family.</text>
</comment>
<feature type="chain" id="PRO_5045815369" evidence="7">
    <location>
        <begin position="21"/>
        <end position="479"/>
    </location>
</feature>
<evidence type="ECO:0000259" key="8">
    <source>
        <dbReference type="Pfam" id="PF00082"/>
    </source>
</evidence>
<dbReference type="InterPro" id="IPR000209">
    <property type="entry name" value="Peptidase_S8/S53_dom"/>
</dbReference>
<keyword evidence="3 5" id="KW-0378">Hydrolase</keyword>
<accession>A0ABX5CJ27</accession>
<feature type="region of interest" description="Disordered" evidence="6">
    <location>
        <begin position="242"/>
        <end position="268"/>
    </location>
</feature>
<evidence type="ECO:0000256" key="3">
    <source>
        <dbReference type="ARBA" id="ARBA00022801"/>
    </source>
</evidence>
<dbReference type="EMBL" id="PVNO01000031">
    <property type="protein sequence ID" value="PRO67568.1"/>
    <property type="molecule type" value="Genomic_DNA"/>
</dbReference>
<dbReference type="SUPFAM" id="SSF52743">
    <property type="entry name" value="Subtilisin-like"/>
    <property type="match status" value="1"/>
</dbReference>
<feature type="signal peptide" evidence="7">
    <location>
        <begin position="1"/>
        <end position="20"/>
    </location>
</feature>